<keyword evidence="8" id="KW-1185">Reference proteome</keyword>
<dbReference type="Gene3D" id="6.10.340.10">
    <property type="match status" value="1"/>
</dbReference>
<dbReference type="Pfam" id="PF00015">
    <property type="entry name" value="MCPsignal"/>
    <property type="match status" value="1"/>
</dbReference>
<evidence type="ECO:0000256" key="4">
    <source>
        <dbReference type="SAM" id="Phobius"/>
    </source>
</evidence>
<dbReference type="SUPFAM" id="SSF158472">
    <property type="entry name" value="HAMP domain-like"/>
    <property type="match status" value="1"/>
</dbReference>
<dbReference type="EMBL" id="JAAAMG010000029">
    <property type="protein sequence ID" value="NDW07444.1"/>
    <property type="molecule type" value="Genomic_DNA"/>
</dbReference>
<comment type="caution">
    <text evidence="7">The sequence shown here is derived from an EMBL/GenBank/DDBJ whole genome shotgun (WGS) entry which is preliminary data.</text>
</comment>
<proteinExistence type="inferred from homology"/>
<dbReference type="GO" id="GO:0007165">
    <property type="term" value="P:signal transduction"/>
    <property type="evidence" value="ECO:0007669"/>
    <property type="project" value="UniProtKB-KW"/>
</dbReference>
<dbReference type="SMART" id="SM00283">
    <property type="entry name" value="MA"/>
    <property type="match status" value="1"/>
</dbReference>
<dbReference type="GO" id="GO:0004888">
    <property type="term" value="F:transmembrane signaling receptor activity"/>
    <property type="evidence" value="ECO:0007669"/>
    <property type="project" value="InterPro"/>
</dbReference>
<dbReference type="InterPro" id="IPR051310">
    <property type="entry name" value="MCP_chemotaxis"/>
</dbReference>
<organism evidence="7 8">
    <name type="scientific">Jiella pacifica</name>
    <dbReference type="NCBI Taxonomy" id="2696469"/>
    <lineage>
        <taxon>Bacteria</taxon>
        <taxon>Pseudomonadati</taxon>
        <taxon>Pseudomonadota</taxon>
        <taxon>Alphaproteobacteria</taxon>
        <taxon>Hyphomicrobiales</taxon>
        <taxon>Aurantimonadaceae</taxon>
        <taxon>Jiella</taxon>
    </lineage>
</organism>
<dbReference type="Gene3D" id="1.10.287.950">
    <property type="entry name" value="Methyl-accepting chemotaxis protein"/>
    <property type="match status" value="1"/>
</dbReference>
<sequence length="754" mass="80283">MRKNHMRLGSLSIKAKFALLVVGAALVAGTAVGALSYRIGRDGLIEASQARLAMVASVRADALSSYLRRAEEALGEVARNNTLGETMDGMDNILAAEGPKIAEHFQDPSKSTEERIAYEGENSRLLYAMKYGRFHASLINALASAQLADIYVVAPNGTVSFSAAKGPELLRNVAELEGGTLADIVARSEAAGPDDVVTTGLTTYPAASDARSAFLARSLNFSNWGKNERRGTIVVRIAATRLDQVIAPATGANGIDEAMLLSPAGRIEAGKSGAASAGLPETLQTAARQARAGAAFAEVAGQGEFYVWQPVDVLGETMLLAIGEDEETMLASADDLAWYALGTTLAIVLAMALIGFLVSARLTRPLTDLAGLMNRLTDGDKTITIDTLGRKDEIGAMSRALDSFKRNAIEKDEIEAATLAKDHQLAEEREQTSAERERNARELEHTVRVLADGMKALAAGRLDTRIRTPFPAALESLRHDYNRSLEQLSATIQSISQAATHVRHESFELQESSGELSRRTERQAATLEQTVASLAETNDSLRGSLARCDDAVKTTERTVADAGRSSEVVSQAISAMERIEASSKEIETIIGVIDEIAFQTNLLALNAGVEAARAGEAGKGFAVVAQEVRELAQRSANAAAEIGKLIQRSTHEVEGGVSLVRRTGQSLNAIESNIQTVNAALEGIAETSRDQARRLGEISVAMGELDQVTQQNAAMVEQTTNAIQSLAGEGDRLNGLVETFTLPDERVTSFARAA</sequence>
<dbReference type="RefSeq" id="WP_163465900.1">
    <property type="nucleotide sequence ID" value="NZ_JAAAMG010000029.1"/>
</dbReference>
<dbReference type="PANTHER" id="PTHR43531">
    <property type="entry name" value="PROTEIN ICFG"/>
    <property type="match status" value="1"/>
</dbReference>
<dbReference type="CDD" id="cd06225">
    <property type="entry name" value="HAMP"/>
    <property type="match status" value="1"/>
</dbReference>
<name>A0A6N9T7P8_9HYPH</name>
<evidence type="ECO:0000256" key="3">
    <source>
        <dbReference type="PROSITE-ProRule" id="PRU00284"/>
    </source>
</evidence>
<dbReference type="PROSITE" id="PS50885">
    <property type="entry name" value="HAMP"/>
    <property type="match status" value="2"/>
</dbReference>
<reference evidence="7 8" key="1">
    <citation type="submission" date="2020-01" db="EMBL/GenBank/DDBJ databases">
        <title>Jiella pacifica sp. nov.</title>
        <authorList>
            <person name="Xue Z."/>
            <person name="Zhu S."/>
            <person name="Chen J."/>
            <person name="Yang J."/>
        </authorList>
    </citation>
    <scope>NUCLEOTIDE SEQUENCE [LARGE SCALE GENOMIC DNA]</scope>
    <source>
        <strain evidence="7 8">40Bstr34</strain>
    </source>
</reference>
<evidence type="ECO:0000256" key="1">
    <source>
        <dbReference type="ARBA" id="ARBA00022500"/>
    </source>
</evidence>
<dbReference type="PANTHER" id="PTHR43531:SF11">
    <property type="entry name" value="METHYL-ACCEPTING CHEMOTAXIS PROTEIN 3"/>
    <property type="match status" value="1"/>
</dbReference>
<dbReference type="InterPro" id="IPR004090">
    <property type="entry name" value="Chemotax_Me-accpt_rcpt"/>
</dbReference>
<gene>
    <name evidence="7" type="ORF">GTK09_23790</name>
</gene>
<keyword evidence="4" id="KW-1133">Transmembrane helix</keyword>
<feature type="domain" description="HAMP" evidence="6">
    <location>
        <begin position="441"/>
        <end position="493"/>
    </location>
</feature>
<evidence type="ECO:0000313" key="8">
    <source>
        <dbReference type="Proteomes" id="UP000469011"/>
    </source>
</evidence>
<comment type="similarity">
    <text evidence="2">Belongs to the methyl-accepting chemotaxis (MCP) protein family.</text>
</comment>
<keyword evidence="3" id="KW-0807">Transducer</keyword>
<keyword evidence="1" id="KW-0145">Chemotaxis</keyword>
<dbReference type="Pfam" id="PF00672">
    <property type="entry name" value="HAMP"/>
    <property type="match status" value="1"/>
</dbReference>
<dbReference type="AlphaFoldDB" id="A0A6N9T7P8"/>
<evidence type="ECO:0000256" key="2">
    <source>
        <dbReference type="ARBA" id="ARBA00029447"/>
    </source>
</evidence>
<dbReference type="GO" id="GO:0016020">
    <property type="term" value="C:membrane"/>
    <property type="evidence" value="ECO:0007669"/>
    <property type="project" value="InterPro"/>
</dbReference>
<dbReference type="SUPFAM" id="SSF58104">
    <property type="entry name" value="Methyl-accepting chemotaxis protein (MCP) signaling domain"/>
    <property type="match status" value="1"/>
</dbReference>
<dbReference type="PROSITE" id="PS50111">
    <property type="entry name" value="CHEMOTAXIS_TRANSDUC_2"/>
    <property type="match status" value="1"/>
</dbReference>
<protein>
    <submittedName>
        <fullName evidence="7">HAMP domain-containing protein</fullName>
    </submittedName>
</protein>
<feature type="transmembrane region" description="Helical" evidence="4">
    <location>
        <begin position="336"/>
        <end position="358"/>
    </location>
</feature>
<accession>A0A6N9T7P8</accession>
<feature type="domain" description="Methyl-accepting transducer" evidence="5">
    <location>
        <begin position="498"/>
        <end position="727"/>
    </location>
</feature>
<keyword evidence="4" id="KW-0812">Transmembrane</keyword>
<dbReference type="InterPro" id="IPR004089">
    <property type="entry name" value="MCPsignal_dom"/>
</dbReference>
<evidence type="ECO:0000259" key="5">
    <source>
        <dbReference type="PROSITE" id="PS50111"/>
    </source>
</evidence>
<dbReference type="Proteomes" id="UP000469011">
    <property type="component" value="Unassembled WGS sequence"/>
</dbReference>
<dbReference type="PRINTS" id="PR00260">
    <property type="entry name" value="CHEMTRNSDUCR"/>
</dbReference>
<evidence type="ECO:0000313" key="7">
    <source>
        <dbReference type="EMBL" id="NDW07444.1"/>
    </source>
</evidence>
<dbReference type="CDD" id="cd11386">
    <property type="entry name" value="MCP_signal"/>
    <property type="match status" value="1"/>
</dbReference>
<dbReference type="InterPro" id="IPR003660">
    <property type="entry name" value="HAMP_dom"/>
</dbReference>
<feature type="domain" description="HAMP" evidence="6">
    <location>
        <begin position="360"/>
        <end position="413"/>
    </location>
</feature>
<dbReference type="SMART" id="SM00304">
    <property type="entry name" value="HAMP"/>
    <property type="match status" value="2"/>
</dbReference>
<dbReference type="GO" id="GO:0006935">
    <property type="term" value="P:chemotaxis"/>
    <property type="evidence" value="ECO:0007669"/>
    <property type="project" value="UniProtKB-KW"/>
</dbReference>
<evidence type="ECO:0000259" key="6">
    <source>
        <dbReference type="PROSITE" id="PS50885"/>
    </source>
</evidence>
<keyword evidence="4" id="KW-0472">Membrane</keyword>